<organism evidence="2">
    <name type="scientific">Oryza barthii</name>
    <dbReference type="NCBI Taxonomy" id="65489"/>
    <lineage>
        <taxon>Eukaryota</taxon>
        <taxon>Viridiplantae</taxon>
        <taxon>Streptophyta</taxon>
        <taxon>Embryophyta</taxon>
        <taxon>Tracheophyta</taxon>
        <taxon>Spermatophyta</taxon>
        <taxon>Magnoliopsida</taxon>
        <taxon>Liliopsida</taxon>
        <taxon>Poales</taxon>
        <taxon>Poaceae</taxon>
        <taxon>BOP clade</taxon>
        <taxon>Oryzoideae</taxon>
        <taxon>Oryzeae</taxon>
        <taxon>Oryzinae</taxon>
        <taxon>Oryza</taxon>
    </lineage>
</organism>
<sequence length="338" mass="37058">MAMRIEDGRRRRCWDGKRQTRAGMESGGWDGSESNLPLFRVLSTALDLVEGTSLFWFPGKINLVCTGILAFFEFPTGTHLSLTLRTRAVGALDFERTGAGILLFSAGREEIKADLKLLQRKEADPASPAASWLEQGATRSVGSEKSPSCLPWLIGEDSLINMVGPKRGIDMMDYALIECDMRIKIGGQEKDDLQLIDGASLIGPAGLWDKSYALRIPGDYGAIDITLSCLHWAAEATVEVVISEVQSSFDLSLGCLTSGLDKEIRLFDGTITEPRRLKRSVVAVSMNYSIELNFKVGAQSSSLDHCCSFKPKIHGHDIQEIKTAFALILVKVTWSALL</sequence>
<reference evidence="2" key="1">
    <citation type="journal article" date="2009" name="Rice">
        <title>De Novo Next Generation Sequencing of Plant Genomes.</title>
        <authorList>
            <person name="Rounsley S."/>
            <person name="Marri P.R."/>
            <person name="Yu Y."/>
            <person name="He R."/>
            <person name="Sisneros N."/>
            <person name="Goicoechea J.L."/>
            <person name="Lee S.J."/>
            <person name="Angelova A."/>
            <person name="Kudrna D."/>
            <person name="Luo M."/>
            <person name="Affourtit J."/>
            <person name="Desany B."/>
            <person name="Knight J."/>
            <person name="Niazi F."/>
            <person name="Egholm M."/>
            <person name="Wing R.A."/>
        </authorList>
    </citation>
    <scope>NUCLEOTIDE SEQUENCE [LARGE SCALE GENOMIC DNA]</scope>
    <source>
        <strain evidence="2">cv. IRGC 105608</strain>
    </source>
</reference>
<evidence type="ECO:0000259" key="1">
    <source>
        <dbReference type="Pfam" id="PF20241"/>
    </source>
</evidence>
<protein>
    <recommendedName>
        <fullName evidence="1">DUF6598 domain-containing protein</fullName>
    </recommendedName>
</protein>
<dbReference type="PaxDb" id="65489-OBART02G24140.1"/>
<dbReference type="HOGENOM" id="CLU_822257_0_0_1"/>
<dbReference type="eggNOG" id="ENOG502R51K">
    <property type="taxonomic scope" value="Eukaryota"/>
</dbReference>
<dbReference type="PANTHER" id="PTHR33065:SF95">
    <property type="entry name" value="OS07G0646300 PROTEIN"/>
    <property type="match status" value="1"/>
</dbReference>
<feature type="domain" description="DUF6598" evidence="1">
    <location>
        <begin position="156"/>
        <end position="332"/>
    </location>
</feature>
<dbReference type="PANTHER" id="PTHR33065">
    <property type="entry name" value="OS07G0486400 PROTEIN"/>
    <property type="match status" value="1"/>
</dbReference>
<evidence type="ECO:0000313" key="3">
    <source>
        <dbReference type="Proteomes" id="UP000026960"/>
    </source>
</evidence>
<dbReference type="STRING" id="65489.A0A0D3F7M6"/>
<reference evidence="2" key="2">
    <citation type="submission" date="2015-03" db="UniProtKB">
        <authorList>
            <consortium name="EnsemblPlants"/>
        </authorList>
    </citation>
    <scope>IDENTIFICATION</scope>
</reference>
<dbReference type="Pfam" id="PF20241">
    <property type="entry name" value="DUF6598"/>
    <property type="match status" value="1"/>
</dbReference>
<dbReference type="EnsemblPlants" id="OBART02G24140.1">
    <property type="protein sequence ID" value="OBART02G24140.1"/>
    <property type="gene ID" value="OBART02G24140"/>
</dbReference>
<proteinExistence type="predicted"/>
<dbReference type="Gramene" id="OBART02G24140.1">
    <property type="protein sequence ID" value="OBART02G24140.1"/>
    <property type="gene ID" value="OBART02G24140"/>
</dbReference>
<keyword evidence="3" id="KW-1185">Reference proteome</keyword>
<accession>A0A0D3F7M6</accession>
<dbReference type="Proteomes" id="UP000026960">
    <property type="component" value="Chromosome 2"/>
</dbReference>
<dbReference type="AlphaFoldDB" id="A0A0D3F7M6"/>
<evidence type="ECO:0000313" key="2">
    <source>
        <dbReference type="EnsemblPlants" id="OBART02G24140.1"/>
    </source>
</evidence>
<dbReference type="InterPro" id="IPR046533">
    <property type="entry name" value="DUF6598"/>
</dbReference>
<name>A0A0D3F7M6_9ORYZ</name>